<dbReference type="InterPro" id="IPR019775">
    <property type="entry name" value="WD40_repeat_CS"/>
</dbReference>
<evidence type="ECO:0000256" key="2">
    <source>
        <dbReference type="ARBA" id="ARBA00022737"/>
    </source>
</evidence>
<dbReference type="InterPro" id="IPR014756">
    <property type="entry name" value="Ig_E-set"/>
</dbReference>
<reference evidence="6 7" key="1">
    <citation type="submission" date="2020-10" db="EMBL/GenBank/DDBJ databases">
        <authorList>
            <person name="Klimov P.B."/>
            <person name="Dyachkov S.M."/>
            <person name="Chetverikov P.E."/>
        </authorList>
    </citation>
    <scope>NUCLEOTIDE SEQUENCE [LARGE SCALE GENOMIC DNA]</scope>
    <source>
        <strain evidence="6">BMOC 18-1129-001#AD2665</strain>
        <tissue evidence="6">Entire mites</tissue>
    </source>
</reference>
<evidence type="ECO:0000259" key="5">
    <source>
        <dbReference type="SMART" id="SM00737"/>
    </source>
</evidence>
<dbReference type="InterPro" id="IPR036322">
    <property type="entry name" value="WD40_repeat_dom_sf"/>
</dbReference>
<dbReference type="PROSITE" id="PS50082">
    <property type="entry name" value="WD_REPEATS_2"/>
    <property type="match status" value="3"/>
</dbReference>
<feature type="domain" description="MD-2-related lipid-recognition" evidence="5">
    <location>
        <begin position="478"/>
        <end position="614"/>
    </location>
</feature>
<dbReference type="Proteomes" id="UP000825002">
    <property type="component" value="Unassembled WGS sequence"/>
</dbReference>
<dbReference type="PANTHER" id="PTHR43979">
    <property type="entry name" value="PRE-MRNA-PROCESSING FACTOR 17"/>
    <property type="match status" value="1"/>
</dbReference>
<dbReference type="InterPro" id="IPR020472">
    <property type="entry name" value="WD40_PAC1"/>
</dbReference>
<keyword evidence="1 3" id="KW-0853">WD repeat</keyword>
<dbReference type="EMBL" id="JAIFTH010000202">
    <property type="protein sequence ID" value="KAG9510213.1"/>
    <property type="molecule type" value="Genomic_DNA"/>
</dbReference>
<organism evidence="6 7">
    <name type="scientific">Fragariocoptes setiger</name>
    <dbReference type="NCBI Taxonomy" id="1670756"/>
    <lineage>
        <taxon>Eukaryota</taxon>
        <taxon>Metazoa</taxon>
        <taxon>Ecdysozoa</taxon>
        <taxon>Arthropoda</taxon>
        <taxon>Chelicerata</taxon>
        <taxon>Arachnida</taxon>
        <taxon>Acari</taxon>
        <taxon>Acariformes</taxon>
        <taxon>Trombidiformes</taxon>
        <taxon>Prostigmata</taxon>
        <taxon>Eupodina</taxon>
        <taxon>Eriophyoidea</taxon>
        <taxon>Phytoptidae</taxon>
        <taxon>Fragariocoptes</taxon>
    </lineage>
</organism>
<dbReference type="Pfam" id="PF00400">
    <property type="entry name" value="WD40"/>
    <property type="match status" value="5"/>
</dbReference>
<dbReference type="InterPro" id="IPR003172">
    <property type="entry name" value="ML_dom"/>
</dbReference>
<dbReference type="Gene3D" id="2.130.10.10">
    <property type="entry name" value="YVTN repeat-like/Quinoprotein amine dehydrogenase"/>
    <property type="match status" value="1"/>
</dbReference>
<feature type="repeat" description="WD" evidence="3">
    <location>
        <begin position="312"/>
        <end position="344"/>
    </location>
</feature>
<dbReference type="SMART" id="SM00320">
    <property type="entry name" value="WD40"/>
    <property type="match status" value="5"/>
</dbReference>
<accession>A0ABQ7S9W2</accession>
<dbReference type="PROSITE" id="PS00678">
    <property type="entry name" value="WD_REPEATS_1"/>
    <property type="match status" value="1"/>
</dbReference>
<dbReference type="PANTHER" id="PTHR43979:SF1">
    <property type="entry name" value="PRE-MRNA-PROCESSING FACTOR 17"/>
    <property type="match status" value="1"/>
</dbReference>
<dbReference type="PRINTS" id="PR00320">
    <property type="entry name" value="GPROTEINBRPT"/>
</dbReference>
<name>A0ABQ7S9W2_9ACAR</name>
<dbReference type="CDD" id="cd00200">
    <property type="entry name" value="WD40"/>
    <property type="match status" value="1"/>
</dbReference>
<proteinExistence type="predicted"/>
<evidence type="ECO:0000256" key="4">
    <source>
        <dbReference type="SAM" id="MobiDB-lite"/>
    </source>
</evidence>
<evidence type="ECO:0000313" key="6">
    <source>
        <dbReference type="EMBL" id="KAG9510213.1"/>
    </source>
</evidence>
<feature type="region of interest" description="Disordered" evidence="4">
    <location>
        <begin position="56"/>
        <end position="88"/>
    </location>
</feature>
<protein>
    <submittedName>
        <fullName evidence="6">Pre-mRNA-processing factor 17</fullName>
    </submittedName>
</protein>
<evidence type="ECO:0000256" key="3">
    <source>
        <dbReference type="PROSITE-ProRule" id="PRU00221"/>
    </source>
</evidence>
<keyword evidence="2" id="KW-0677">Repeat</keyword>
<feature type="non-terminal residue" evidence="6">
    <location>
        <position position="1"/>
    </location>
</feature>
<keyword evidence="7" id="KW-1185">Reference proteome</keyword>
<feature type="repeat" description="WD" evidence="3">
    <location>
        <begin position="182"/>
        <end position="216"/>
    </location>
</feature>
<dbReference type="SUPFAM" id="SSF50978">
    <property type="entry name" value="WD40 repeat-like"/>
    <property type="match status" value="1"/>
</dbReference>
<comment type="caution">
    <text evidence="6">The sequence shown here is derived from an EMBL/GenBank/DDBJ whole genome shotgun (WGS) entry which is preliminary data.</text>
</comment>
<dbReference type="Pfam" id="PF02221">
    <property type="entry name" value="E1_DerP2_DerF2"/>
    <property type="match status" value="1"/>
</dbReference>
<dbReference type="Gene3D" id="2.60.40.770">
    <property type="match status" value="1"/>
</dbReference>
<dbReference type="PROSITE" id="PS50294">
    <property type="entry name" value="WD_REPEATS_REGION"/>
    <property type="match status" value="3"/>
</dbReference>
<dbReference type="SUPFAM" id="SSF81296">
    <property type="entry name" value="E set domains"/>
    <property type="match status" value="1"/>
</dbReference>
<gene>
    <name evidence="6" type="primary">CDC40</name>
    <name evidence="6" type="ORF">GZH46_01251</name>
</gene>
<dbReference type="InterPro" id="IPR001680">
    <property type="entry name" value="WD40_rpt"/>
</dbReference>
<dbReference type="InterPro" id="IPR032847">
    <property type="entry name" value="PRPF17"/>
</dbReference>
<evidence type="ECO:0000313" key="7">
    <source>
        <dbReference type="Proteomes" id="UP000825002"/>
    </source>
</evidence>
<evidence type="ECO:0000256" key="1">
    <source>
        <dbReference type="ARBA" id="ARBA00022574"/>
    </source>
</evidence>
<dbReference type="InterPro" id="IPR015943">
    <property type="entry name" value="WD40/YVTN_repeat-like_dom_sf"/>
</dbReference>
<feature type="repeat" description="WD" evidence="3">
    <location>
        <begin position="226"/>
        <end position="267"/>
    </location>
</feature>
<sequence length="616" mass="69893">RHRMALNRALVDYDSSSDEDQALCVPIKKNTLTGYVETTYIDNIHFETQRLSHQAKALASDGTVETKQKKNKRKRIKNDNPGDVDGYLGPWARYDDEKRVSKPSEEDAAILAEYASKRKKNYQTAQSDEPEHKEKANVHIPDPYDYQGRSFLHAPRDLDDVNLISDETPDGCRVPRRLAHSYTGHTKAISAIRLFPKTGHLLLSGSMDSKIKIWEMYKERRCIMTYLGHRQAVRDIDFNVYGDKFISASYDQYIKLWDVETGQCVKRFTNKKTPYCVKFNPDEEFSHLFLAGMSDKKIVCWDTRTGDIGQEYDRHLGPVNSITFVDDNRKFISTSDDKSLRVWEWDIPVDVKYIADPSLHSMPAVCLAPNNKRMLCQSMDNKLYTLTCQNRYKLDTKKVFKGHMVAGYACVPSFSCDMRMAVSGDADGKIFFWDWASARIISSFKAHDNRISNIEMNMLALRLIIVSSLFLGVACFHIDKCDTGKKVLAPVRSVTISDCAETNGNDRCQLVRGQNETIAIEFSPDVDGIDSVAIRVAGKIGFAVLPFHLPGPQEACGNYGFNCPLKAGTNYTFTLSLPISQVYPKLNVDNMHRPVTLMIVGSRKRSMSKSVMYVVY</sequence>
<dbReference type="SMART" id="SM00737">
    <property type="entry name" value="ML"/>
    <property type="match status" value="1"/>
</dbReference>